<evidence type="ECO:0000313" key="9">
    <source>
        <dbReference type="WBParaSite" id="ECPE_0001804701-mRNA-1"/>
    </source>
</evidence>
<organism evidence="9">
    <name type="scientific">Echinostoma caproni</name>
    <dbReference type="NCBI Taxonomy" id="27848"/>
    <lineage>
        <taxon>Eukaryota</taxon>
        <taxon>Metazoa</taxon>
        <taxon>Spiralia</taxon>
        <taxon>Lophotrochozoa</taxon>
        <taxon>Platyhelminthes</taxon>
        <taxon>Trematoda</taxon>
        <taxon>Digenea</taxon>
        <taxon>Plagiorchiida</taxon>
        <taxon>Echinostomata</taxon>
        <taxon>Echinostomatoidea</taxon>
        <taxon>Echinostomatidae</taxon>
        <taxon>Echinostoma</taxon>
    </lineage>
</organism>
<keyword evidence="3" id="KW-0547">Nucleotide-binding</keyword>
<dbReference type="WBParaSite" id="ECPE_0001804701-mRNA-1">
    <property type="protein sequence ID" value="ECPE_0001804701-mRNA-1"/>
    <property type="gene ID" value="ECPE_0001804701"/>
</dbReference>
<evidence type="ECO:0000313" key="8">
    <source>
        <dbReference type="Proteomes" id="UP000272942"/>
    </source>
</evidence>
<dbReference type="Gene3D" id="3.30.200.20">
    <property type="entry name" value="Phosphorylase Kinase, domain 1"/>
    <property type="match status" value="1"/>
</dbReference>
<evidence type="ECO:0000259" key="6">
    <source>
        <dbReference type="PROSITE" id="PS50011"/>
    </source>
</evidence>
<dbReference type="Proteomes" id="UP000272942">
    <property type="component" value="Unassembled WGS sequence"/>
</dbReference>
<sequence>MRELQIVQICSSCDRIVEVHDYHIGQLDVTLIFENAAGGDLYHIINDSEFNLPFTVVQSAVLQLLRAVSFLHMRSVVHLDIKVYLSVKI</sequence>
<evidence type="ECO:0000256" key="2">
    <source>
        <dbReference type="ARBA" id="ARBA00022679"/>
    </source>
</evidence>
<dbReference type="SUPFAM" id="SSF56112">
    <property type="entry name" value="Protein kinase-like (PK-like)"/>
    <property type="match status" value="1"/>
</dbReference>
<dbReference type="PANTHER" id="PTHR24342">
    <property type="entry name" value="SERINE/THREONINE-PROTEIN KINASE 17"/>
    <property type="match status" value="1"/>
</dbReference>
<dbReference type="GO" id="GO:0005634">
    <property type="term" value="C:nucleus"/>
    <property type="evidence" value="ECO:0007669"/>
    <property type="project" value="TreeGrafter"/>
</dbReference>
<dbReference type="Gene3D" id="1.10.510.10">
    <property type="entry name" value="Transferase(Phosphotransferase) domain 1"/>
    <property type="match status" value="1"/>
</dbReference>
<dbReference type="PANTHER" id="PTHR24342:SF14">
    <property type="entry name" value="DEATH-ASSOCIATED PROTEIN KINASE DAPK-1"/>
    <property type="match status" value="1"/>
</dbReference>
<evidence type="ECO:0000256" key="5">
    <source>
        <dbReference type="ARBA" id="ARBA00022840"/>
    </source>
</evidence>
<dbReference type="GO" id="GO:0043065">
    <property type="term" value="P:positive regulation of apoptotic process"/>
    <property type="evidence" value="ECO:0007669"/>
    <property type="project" value="TreeGrafter"/>
</dbReference>
<dbReference type="GO" id="GO:0005524">
    <property type="term" value="F:ATP binding"/>
    <property type="evidence" value="ECO:0007669"/>
    <property type="project" value="UniProtKB-KW"/>
</dbReference>
<keyword evidence="5" id="KW-0067">ATP-binding</keyword>
<keyword evidence="1" id="KW-0723">Serine/threonine-protein kinase</keyword>
<name>A0A183BFL6_9TREM</name>
<feature type="domain" description="Protein kinase" evidence="6">
    <location>
        <begin position="1"/>
        <end position="89"/>
    </location>
</feature>
<proteinExistence type="predicted"/>
<evidence type="ECO:0000256" key="1">
    <source>
        <dbReference type="ARBA" id="ARBA00022527"/>
    </source>
</evidence>
<reference evidence="9" key="1">
    <citation type="submission" date="2016-06" db="UniProtKB">
        <authorList>
            <consortium name="WormBaseParasite"/>
        </authorList>
    </citation>
    <scope>IDENTIFICATION</scope>
</reference>
<dbReference type="EMBL" id="UZAN01073657">
    <property type="protein sequence ID" value="VDP95393.1"/>
    <property type="molecule type" value="Genomic_DNA"/>
</dbReference>
<reference evidence="7 8" key="2">
    <citation type="submission" date="2018-11" db="EMBL/GenBank/DDBJ databases">
        <authorList>
            <consortium name="Pathogen Informatics"/>
        </authorList>
    </citation>
    <scope>NUCLEOTIDE SEQUENCE [LARGE SCALE GENOMIC DNA]</scope>
    <source>
        <strain evidence="7 8">Egypt</strain>
    </source>
</reference>
<protein>
    <submittedName>
        <fullName evidence="9">Protein kinase domain-containing protein</fullName>
    </submittedName>
</protein>
<dbReference type="PROSITE" id="PS50011">
    <property type="entry name" value="PROTEIN_KINASE_DOM"/>
    <property type="match status" value="1"/>
</dbReference>
<accession>A0A183BFL6</accession>
<keyword evidence="2" id="KW-0808">Transferase</keyword>
<evidence type="ECO:0000256" key="4">
    <source>
        <dbReference type="ARBA" id="ARBA00022777"/>
    </source>
</evidence>
<dbReference type="AlphaFoldDB" id="A0A183BFL6"/>
<dbReference type="GO" id="GO:0035556">
    <property type="term" value="P:intracellular signal transduction"/>
    <property type="evidence" value="ECO:0007669"/>
    <property type="project" value="TreeGrafter"/>
</dbReference>
<dbReference type="InterPro" id="IPR000719">
    <property type="entry name" value="Prot_kinase_dom"/>
</dbReference>
<keyword evidence="4" id="KW-0418">Kinase</keyword>
<gene>
    <name evidence="7" type="ORF">ECPE_LOCUS18001</name>
</gene>
<dbReference type="OrthoDB" id="504170at2759"/>
<keyword evidence="8" id="KW-1185">Reference proteome</keyword>
<dbReference type="GO" id="GO:0004674">
    <property type="term" value="F:protein serine/threonine kinase activity"/>
    <property type="evidence" value="ECO:0007669"/>
    <property type="project" value="UniProtKB-KW"/>
</dbReference>
<evidence type="ECO:0000313" key="7">
    <source>
        <dbReference type="EMBL" id="VDP95393.1"/>
    </source>
</evidence>
<dbReference type="Pfam" id="PF00069">
    <property type="entry name" value="Pkinase"/>
    <property type="match status" value="1"/>
</dbReference>
<evidence type="ECO:0000256" key="3">
    <source>
        <dbReference type="ARBA" id="ARBA00022741"/>
    </source>
</evidence>
<dbReference type="InterPro" id="IPR011009">
    <property type="entry name" value="Kinase-like_dom_sf"/>
</dbReference>